<keyword evidence="1" id="KW-1133">Transmembrane helix</keyword>
<proteinExistence type="predicted"/>
<dbReference type="Proteomes" id="UP000681041">
    <property type="component" value="Chromosome"/>
</dbReference>
<dbReference type="AlphaFoldDB" id="A0A8T8K3D6"/>
<sequence>MIRMDKRGQLSVEYLLLVLIILIILGTVTIPLIGNSIDASMDVSMVSDAKTAVESISSAADIVYSNGPGSRRTMDIYIPQGTNLNTANNIVGMNITYSEGTKFVNSTVNYRLNNATTAVSKGWYRVTVNWVIGRNYLDVALTQI</sequence>
<gene>
    <name evidence="2" type="ORF">HYG87_01255</name>
</gene>
<keyword evidence="1" id="KW-0472">Membrane</keyword>
<evidence type="ECO:0000256" key="1">
    <source>
        <dbReference type="SAM" id="Phobius"/>
    </source>
</evidence>
<feature type="transmembrane region" description="Helical" evidence="1">
    <location>
        <begin position="12"/>
        <end position="34"/>
    </location>
</feature>
<evidence type="ECO:0000313" key="2">
    <source>
        <dbReference type="EMBL" id="QUH22487.1"/>
    </source>
</evidence>
<dbReference type="KEGG" id="meme:HYG87_01255"/>
<dbReference type="RefSeq" id="WP_211533431.1">
    <property type="nucleotide sequence ID" value="NZ_CP058560.1"/>
</dbReference>
<keyword evidence="3" id="KW-1185">Reference proteome</keyword>
<dbReference type="OrthoDB" id="77653at2157"/>
<reference evidence="2" key="1">
    <citation type="submission" date="2020-07" db="EMBL/GenBank/DDBJ databases">
        <title>Methanobacterium. sp. MethCan genome.</title>
        <authorList>
            <person name="Postec A."/>
            <person name="Quemeneur M."/>
        </authorList>
    </citation>
    <scope>NUCLEOTIDE SEQUENCE</scope>
    <source>
        <strain evidence="2">MethCAN</strain>
    </source>
</reference>
<keyword evidence="1" id="KW-0812">Transmembrane</keyword>
<protein>
    <submittedName>
        <fullName evidence="2">Class III signal peptide-containing protein</fullName>
    </submittedName>
</protein>
<organism evidence="2 3">
    <name type="scientific">Methanobacterium alkalithermotolerans</name>
    <dbReference type="NCBI Taxonomy" id="2731220"/>
    <lineage>
        <taxon>Archaea</taxon>
        <taxon>Methanobacteriati</taxon>
        <taxon>Methanobacteriota</taxon>
        <taxon>Methanomada group</taxon>
        <taxon>Methanobacteria</taxon>
        <taxon>Methanobacteriales</taxon>
        <taxon>Methanobacteriaceae</taxon>
        <taxon>Methanobacterium</taxon>
    </lineage>
</organism>
<evidence type="ECO:0000313" key="3">
    <source>
        <dbReference type="Proteomes" id="UP000681041"/>
    </source>
</evidence>
<dbReference type="EMBL" id="CP058560">
    <property type="protein sequence ID" value="QUH22487.1"/>
    <property type="molecule type" value="Genomic_DNA"/>
</dbReference>
<dbReference type="Pfam" id="PF04021">
    <property type="entry name" value="Class_IIIsignal"/>
    <property type="match status" value="1"/>
</dbReference>
<dbReference type="GeneID" id="64819349"/>
<dbReference type="InterPro" id="IPR007166">
    <property type="entry name" value="Class3_signal_pept_motif"/>
</dbReference>
<accession>A0A8T8K3D6</accession>
<name>A0A8T8K3D6_9EURY</name>